<evidence type="ECO:0000259" key="3">
    <source>
        <dbReference type="Pfam" id="PF02568"/>
    </source>
</evidence>
<dbReference type="EMBL" id="UOGA01000123">
    <property type="protein sequence ID" value="VAX18445.1"/>
    <property type="molecule type" value="Genomic_DNA"/>
</dbReference>
<evidence type="ECO:0000313" key="5">
    <source>
        <dbReference type="EMBL" id="VAX18445.1"/>
    </source>
</evidence>
<dbReference type="PANTHER" id="PTHR11933:SF6">
    <property type="entry name" value="THIL AANH DOMAIN-CONTAINING PROTEIN"/>
    <property type="match status" value="1"/>
</dbReference>
<dbReference type="InterPro" id="IPR014729">
    <property type="entry name" value="Rossmann-like_a/b/a_fold"/>
</dbReference>
<proteinExistence type="predicted"/>
<gene>
    <name evidence="5" type="ORF">MNBD_NITROSPINAE04-1662</name>
</gene>
<organism evidence="5">
    <name type="scientific">hydrothermal vent metagenome</name>
    <dbReference type="NCBI Taxonomy" id="652676"/>
    <lineage>
        <taxon>unclassified sequences</taxon>
        <taxon>metagenomes</taxon>
        <taxon>ecological metagenomes</taxon>
    </lineage>
</organism>
<dbReference type="PANTHER" id="PTHR11933">
    <property type="entry name" value="TRNA 5-METHYLAMINOMETHYL-2-THIOURIDYLATE -METHYLTRANSFERASE"/>
    <property type="match status" value="1"/>
</dbReference>
<dbReference type="Gene3D" id="3.40.50.620">
    <property type="entry name" value="HUPs"/>
    <property type="match status" value="1"/>
</dbReference>
<feature type="domain" description="NFACT protein RNA binding" evidence="4">
    <location>
        <begin position="232"/>
        <end position="338"/>
    </location>
</feature>
<reference evidence="5" key="1">
    <citation type="submission" date="2018-06" db="EMBL/GenBank/DDBJ databases">
        <authorList>
            <person name="Zhirakovskaya E."/>
        </authorList>
    </citation>
    <scope>NUCLEOTIDE SEQUENCE</scope>
</reference>
<evidence type="ECO:0000259" key="4">
    <source>
        <dbReference type="Pfam" id="PF18297"/>
    </source>
</evidence>
<sequence>MKVKALSLLSGGMDSALATRIMISLGFDVTALNFSSPFCTCTRKDHGCKNEAKRLGDELGIRVRVEFMGKEYIEMVRNPKYGYGKNMNPCVDCRIMIFKRAKEVMEEVGAAFIFTGEVVGQRPMSQNSNTMRLIEKQSGLSGKVVKPLSAKLLPPTEAELSGIIDREKMLAIQGRSRKEQIRIFKEDFGVTENLCSSGGCLLTDQHFAGRMRDLLDHDGTADVKDARLLRVGRHFRLSDDLKLIVGRDEAENDRLEKMAGDDDFFFHPADEDVKGPLAVAKGSFGKQHLSDIGQIVARYCKGDNGASVKIEYRRKSGQGSSWAYMARPAADTRIEQWRV</sequence>
<name>A0A3B1CI54_9ZZZZ</name>
<dbReference type="InterPro" id="IPR020536">
    <property type="entry name" value="ThiI_AANH"/>
</dbReference>
<feature type="domain" description="Thil AANH" evidence="3">
    <location>
        <begin position="4"/>
        <end position="148"/>
    </location>
</feature>
<dbReference type="Pfam" id="PF18297">
    <property type="entry name" value="NFACT-R_2"/>
    <property type="match status" value="1"/>
</dbReference>
<dbReference type="AlphaFoldDB" id="A0A3B1CI54"/>
<keyword evidence="5" id="KW-0489">Methyltransferase</keyword>
<dbReference type="GO" id="GO:0032259">
    <property type="term" value="P:methylation"/>
    <property type="evidence" value="ECO:0007669"/>
    <property type="project" value="UniProtKB-KW"/>
</dbReference>
<protein>
    <submittedName>
        <fullName evidence="5">Possible RNA methyltransferase aq_898</fullName>
    </submittedName>
</protein>
<keyword evidence="5" id="KW-0808">Transferase</keyword>
<evidence type="ECO:0000256" key="1">
    <source>
        <dbReference type="ARBA" id="ARBA00022741"/>
    </source>
</evidence>
<evidence type="ECO:0000256" key="2">
    <source>
        <dbReference type="ARBA" id="ARBA00022840"/>
    </source>
</evidence>
<dbReference type="Pfam" id="PF02568">
    <property type="entry name" value="ThiI"/>
    <property type="match status" value="1"/>
</dbReference>
<keyword evidence="1" id="KW-0547">Nucleotide-binding</keyword>
<keyword evidence="2" id="KW-0067">ATP-binding</keyword>
<dbReference type="GO" id="GO:0005524">
    <property type="term" value="F:ATP binding"/>
    <property type="evidence" value="ECO:0007669"/>
    <property type="project" value="UniProtKB-KW"/>
</dbReference>
<dbReference type="InterPro" id="IPR059101">
    <property type="entry name" value="NFACT-R_2"/>
</dbReference>
<dbReference type="SUPFAM" id="SSF52402">
    <property type="entry name" value="Adenine nucleotide alpha hydrolases-like"/>
    <property type="match status" value="1"/>
</dbReference>
<dbReference type="GO" id="GO:0008168">
    <property type="term" value="F:methyltransferase activity"/>
    <property type="evidence" value="ECO:0007669"/>
    <property type="project" value="UniProtKB-KW"/>
</dbReference>
<accession>A0A3B1CI54</accession>
<dbReference type="GO" id="GO:0004810">
    <property type="term" value="F:CCA tRNA nucleotidyltransferase activity"/>
    <property type="evidence" value="ECO:0007669"/>
    <property type="project" value="InterPro"/>
</dbReference>